<dbReference type="AlphaFoldDB" id="A0A433D0U5"/>
<accession>A0A433D0U5</accession>
<dbReference type="EMBL" id="RBNI01008889">
    <property type="protein sequence ID" value="RUP44462.1"/>
    <property type="molecule type" value="Genomic_DNA"/>
</dbReference>
<dbReference type="PANTHER" id="PTHR16039:SF1">
    <property type="entry name" value="HAUS AUGMIN-LIKE COMPLEX SUBUNIT 2"/>
    <property type="match status" value="1"/>
</dbReference>
<dbReference type="GO" id="GO:0051225">
    <property type="term" value="P:spindle assembly"/>
    <property type="evidence" value="ECO:0007669"/>
    <property type="project" value="InterPro"/>
</dbReference>
<gene>
    <name evidence="2" type="ORF">BC936DRAFT_149424</name>
</gene>
<dbReference type="OrthoDB" id="2436605at2759"/>
<evidence type="ECO:0000256" key="1">
    <source>
        <dbReference type="SAM" id="MobiDB-lite"/>
    </source>
</evidence>
<reference evidence="2 3" key="1">
    <citation type="journal article" date="2018" name="New Phytol.">
        <title>Phylogenomics of Endogonaceae and evolution of mycorrhizas within Mucoromycota.</title>
        <authorList>
            <person name="Chang Y."/>
            <person name="Desiro A."/>
            <person name="Na H."/>
            <person name="Sandor L."/>
            <person name="Lipzen A."/>
            <person name="Clum A."/>
            <person name="Barry K."/>
            <person name="Grigoriev I.V."/>
            <person name="Martin F.M."/>
            <person name="Stajich J.E."/>
            <person name="Smith M.E."/>
            <person name="Bonito G."/>
            <person name="Spatafora J.W."/>
        </authorList>
    </citation>
    <scope>NUCLEOTIDE SEQUENCE [LARGE SCALE GENOMIC DNA]</scope>
    <source>
        <strain evidence="2 3">GMNB39</strain>
    </source>
</reference>
<dbReference type="GO" id="GO:0070652">
    <property type="term" value="C:HAUS complex"/>
    <property type="evidence" value="ECO:0007669"/>
    <property type="project" value="TreeGrafter"/>
</dbReference>
<dbReference type="GO" id="GO:0007020">
    <property type="term" value="P:microtubule nucleation"/>
    <property type="evidence" value="ECO:0007669"/>
    <property type="project" value="TreeGrafter"/>
</dbReference>
<dbReference type="InterPro" id="IPR028346">
    <property type="entry name" value="HAUS2"/>
</dbReference>
<dbReference type="GO" id="GO:1990498">
    <property type="term" value="C:mitotic spindle microtubule"/>
    <property type="evidence" value="ECO:0007669"/>
    <property type="project" value="TreeGrafter"/>
</dbReference>
<evidence type="ECO:0000313" key="3">
    <source>
        <dbReference type="Proteomes" id="UP000268093"/>
    </source>
</evidence>
<evidence type="ECO:0000313" key="2">
    <source>
        <dbReference type="EMBL" id="RUP44462.1"/>
    </source>
</evidence>
<name>A0A433D0U5_9FUNG</name>
<proteinExistence type="predicted"/>
<dbReference type="Proteomes" id="UP000268093">
    <property type="component" value="Unassembled WGS sequence"/>
</dbReference>
<keyword evidence="3" id="KW-1185">Reference proteome</keyword>
<dbReference type="GO" id="GO:0031023">
    <property type="term" value="P:microtubule organizing center organization"/>
    <property type="evidence" value="ECO:0007669"/>
    <property type="project" value="InterPro"/>
</dbReference>
<feature type="region of interest" description="Disordered" evidence="1">
    <location>
        <begin position="1"/>
        <end position="34"/>
    </location>
</feature>
<dbReference type="Pfam" id="PF15003">
    <property type="entry name" value="HAUS2"/>
    <property type="match status" value="1"/>
</dbReference>
<dbReference type="PANTHER" id="PTHR16039">
    <property type="entry name" value="HAUS AUGMIN-LIKE COMPLEX SUBUNIT 2"/>
    <property type="match status" value="1"/>
</dbReference>
<protein>
    <submittedName>
        <fullName evidence="2">Uncharacterized protein</fullName>
    </submittedName>
</protein>
<sequence>MSSRSRSLSTLTTATAARPKSRLSALTNNSARPYKRPVAASTRLSNVAPPPLAPVNGDVRASSLGDILAMGREMGAWSERQLPNKEDTLKNEKANRANDLACLDITQPGDIDNKTARLHMLSVHLNLLLVQQRPLLVRLKQPYAGDCIRVEPEFHRELEALLPRAIRSIATVPADAENVTAWGTGQVSEADLDRLLASISTALAVYGNYADEVDQLGRTVREIQARIVSGEV</sequence>
<organism evidence="2 3">
    <name type="scientific">Jimgerdemannia flammicorona</name>
    <dbReference type="NCBI Taxonomy" id="994334"/>
    <lineage>
        <taxon>Eukaryota</taxon>
        <taxon>Fungi</taxon>
        <taxon>Fungi incertae sedis</taxon>
        <taxon>Mucoromycota</taxon>
        <taxon>Mucoromycotina</taxon>
        <taxon>Endogonomycetes</taxon>
        <taxon>Endogonales</taxon>
        <taxon>Endogonaceae</taxon>
        <taxon>Jimgerdemannia</taxon>
    </lineage>
</organism>
<feature type="compositionally biased region" description="Low complexity" evidence="1">
    <location>
        <begin position="1"/>
        <end position="18"/>
    </location>
</feature>
<comment type="caution">
    <text evidence="2">The sequence shown here is derived from an EMBL/GenBank/DDBJ whole genome shotgun (WGS) entry which is preliminary data.</text>
</comment>